<protein>
    <submittedName>
        <fullName evidence="3">Dehydrosqualene desaturase</fullName>
        <ecNumber evidence="3">1.3.8.2</ecNumber>
    </submittedName>
</protein>
<dbReference type="Pfam" id="PF01593">
    <property type="entry name" value="Amino_oxidase"/>
    <property type="match status" value="1"/>
</dbReference>
<feature type="transmembrane region" description="Helical" evidence="1">
    <location>
        <begin position="152"/>
        <end position="172"/>
    </location>
</feature>
<dbReference type="GO" id="GO:0102223">
    <property type="term" value="F:4,4'-diapophytoene desaturase (4,4'-diaponeurosporene-forming)"/>
    <property type="evidence" value="ECO:0007669"/>
    <property type="project" value="UniProtKB-EC"/>
</dbReference>
<dbReference type="InterPro" id="IPR036188">
    <property type="entry name" value="FAD/NAD-bd_sf"/>
</dbReference>
<evidence type="ECO:0000259" key="2">
    <source>
        <dbReference type="Pfam" id="PF01593"/>
    </source>
</evidence>
<keyword evidence="1" id="KW-0472">Membrane</keyword>
<dbReference type="PANTHER" id="PTHR43734:SF1">
    <property type="entry name" value="PHYTOENE DESATURASE"/>
    <property type="match status" value="1"/>
</dbReference>
<sequence length="533" mass="59985">MLQHRIVIVGAGISGLTAATSLAMRGHKVLVLEKQAICGGLVNSFVRDGFLFDGGIRATENAGMIKPMLAELGIDLPLLPSKVSLDVEDNIIIADTKESLASYENLLKELYPDSTEDVEKVIKVIGKYDVYMQVLFGSDSPFFKDAKRDLRYFLTTFIFWLFRFLATGAAIMRMQMPMEEFLGKLISNDSLRDIISQHFFKKTPAFFAMSYFSLYPDYFYPKGGVGRIPAALQSRLVELGSEVRTETEVVRLDASRKVLVDAKGNEYAYDKMIWCADLKHLYRITTWDTFPKSKMQKMLKEKERVLASRGAESVFTLFLAVDLPPEYFHAISEGHFFYTPSRKGLGELHRSELASMLDGWETLKRETFYSWLDSFCRLNTYEISIPVLNDSSAAPMGKTGLIASFLFDYELTRRIEAGGWYEEFEKHISSSMIEVLSTSVYPQLKENILFSFSASPLRIERTVGSSEGAIVGWSFEEKIPLDATMLTMKKAIRSPIPDVFRAGQWTASPAGLPTCIMTARMAADMVHAELGGK</sequence>
<proteinExistence type="predicted"/>
<dbReference type="SUPFAM" id="SSF51905">
    <property type="entry name" value="FAD/NAD(P)-binding domain"/>
    <property type="match status" value="1"/>
</dbReference>
<gene>
    <name evidence="3" type="primary">crtN_6</name>
    <name evidence="3" type="ORF">SDC9_80812</name>
</gene>
<evidence type="ECO:0000256" key="1">
    <source>
        <dbReference type="SAM" id="Phobius"/>
    </source>
</evidence>
<dbReference type="AlphaFoldDB" id="A0A644Z033"/>
<organism evidence="3">
    <name type="scientific">bioreactor metagenome</name>
    <dbReference type="NCBI Taxonomy" id="1076179"/>
    <lineage>
        <taxon>unclassified sequences</taxon>
        <taxon>metagenomes</taxon>
        <taxon>ecological metagenomes</taxon>
    </lineage>
</organism>
<evidence type="ECO:0000313" key="3">
    <source>
        <dbReference type="EMBL" id="MPM34230.1"/>
    </source>
</evidence>
<dbReference type="EC" id="1.3.8.2" evidence="3"/>
<dbReference type="InterPro" id="IPR002937">
    <property type="entry name" value="Amino_oxidase"/>
</dbReference>
<dbReference type="EMBL" id="VSSQ01006911">
    <property type="protein sequence ID" value="MPM34230.1"/>
    <property type="molecule type" value="Genomic_DNA"/>
</dbReference>
<dbReference type="PRINTS" id="PR00419">
    <property type="entry name" value="ADXRDTASE"/>
</dbReference>
<name>A0A644Z033_9ZZZZ</name>
<dbReference type="Gene3D" id="3.50.50.60">
    <property type="entry name" value="FAD/NAD(P)-binding domain"/>
    <property type="match status" value="2"/>
</dbReference>
<keyword evidence="1" id="KW-0812">Transmembrane</keyword>
<reference evidence="3" key="1">
    <citation type="submission" date="2019-08" db="EMBL/GenBank/DDBJ databases">
        <authorList>
            <person name="Kucharzyk K."/>
            <person name="Murdoch R.W."/>
            <person name="Higgins S."/>
            <person name="Loffler F."/>
        </authorList>
    </citation>
    <scope>NUCLEOTIDE SEQUENCE</scope>
</reference>
<comment type="caution">
    <text evidence="3">The sequence shown here is derived from an EMBL/GenBank/DDBJ whole genome shotgun (WGS) entry which is preliminary data.</text>
</comment>
<accession>A0A644Z033</accession>
<feature type="domain" description="Amine oxidase" evidence="2">
    <location>
        <begin position="13"/>
        <end position="325"/>
    </location>
</feature>
<keyword evidence="3" id="KW-0560">Oxidoreductase</keyword>
<dbReference type="PANTHER" id="PTHR43734">
    <property type="entry name" value="PHYTOENE DESATURASE"/>
    <property type="match status" value="1"/>
</dbReference>
<keyword evidence="1" id="KW-1133">Transmembrane helix</keyword>